<evidence type="ECO:0000256" key="1">
    <source>
        <dbReference type="SAM" id="Phobius"/>
    </source>
</evidence>
<dbReference type="InterPro" id="IPR010380">
    <property type="entry name" value="DUF975"/>
</dbReference>
<reference evidence="4" key="3">
    <citation type="submission" date="2017-07" db="EMBL/GenBank/DDBJ databases">
        <authorList>
            <person name="Sun Z.S."/>
            <person name="Albrecht U."/>
            <person name="Echele G."/>
            <person name="Lee C.C."/>
        </authorList>
    </citation>
    <scope>NUCLEOTIDE SEQUENCE</scope>
    <source>
        <strain evidence="4">CNCM I 4542</strain>
    </source>
</reference>
<dbReference type="EMBL" id="CYXN01000010">
    <property type="protein sequence ID" value="CUN00753.1"/>
    <property type="molecule type" value="Genomic_DNA"/>
</dbReference>
<keyword evidence="1" id="KW-1133">Transmembrane helix</keyword>
<organism evidence="2 5">
    <name type="scientific">Faecalibacterium prausnitzii</name>
    <dbReference type="NCBI Taxonomy" id="853"/>
    <lineage>
        <taxon>Bacteria</taxon>
        <taxon>Bacillati</taxon>
        <taxon>Bacillota</taxon>
        <taxon>Clostridia</taxon>
        <taxon>Eubacteriales</taxon>
        <taxon>Oscillospiraceae</taxon>
        <taxon>Faecalibacterium</taxon>
    </lineage>
</organism>
<evidence type="ECO:0000313" key="6">
    <source>
        <dbReference type="Proteomes" id="UP000221015"/>
    </source>
</evidence>
<dbReference type="AlphaFoldDB" id="A0A173TD59"/>
<reference evidence="2 5" key="1">
    <citation type="submission" date="2015-09" db="EMBL/GenBank/DDBJ databases">
        <authorList>
            <consortium name="Pathogen Informatics"/>
        </authorList>
    </citation>
    <scope>NUCLEOTIDE SEQUENCE [LARGE SCALE GENOMIC DNA]</scope>
    <source>
        <strain evidence="2 5">2789STDY5834970</strain>
    </source>
</reference>
<dbReference type="Proteomes" id="UP000462091">
    <property type="component" value="Unassembled WGS sequence"/>
</dbReference>
<dbReference type="PANTHER" id="PTHR40076">
    <property type="entry name" value="MEMBRANE PROTEIN-RELATED"/>
    <property type="match status" value="1"/>
</dbReference>
<dbReference type="Pfam" id="PF06161">
    <property type="entry name" value="DUF975"/>
    <property type="match status" value="1"/>
</dbReference>
<name>A0A173TD59_9FIRM</name>
<proteinExistence type="predicted"/>
<sequence>MKVSADYRMLALDALRGKWKTAVLTGIAASALGATIVSSSNSIVSNSDQAKDIHFELFSQPNGGRLLAVLLAGIVLWAILQLIVGGAVQLGYARFNLNLVDRKDAAVSDLFSQKDRLWDGFCMKFLQGLYIALWSLLLVIPGIVKSYSYAMTPYIMSEHPSLTANEAITESRRIMDGNKWRLFCLDFSFIGWELLCSLPLYAGGFLVLKYFTGSEAMALSLVLLLTIPLSIGFFFVRPYEEAAWATFYRDITAAPTEPDEAS</sequence>
<feature type="transmembrane region" description="Helical" evidence="1">
    <location>
        <begin position="66"/>
        <end position="93"/>
    </location>
</feature>
<keyword evidence="1" id="KW-0472">Membrane</keyword>
<reference evidence="3 7" key="4">
    <citation type="journal article" date="2019" name="Nat. Med.">
        <title>A library of human gut bacterial isolates paired with longitudinal multiomics data enables mechanistic microbiome research.</title>
        <authorList>
            <person name="Poyet M."/>
            <person name="Groussin M."/>
            <person name="Gibbons S.M."/>
            <person name="Avila-Pacheco J."/>
            <person name="Jiang X."/>
            <person name="Kearney S.M."/>
            <person name="Perrotta A.R."/>
            <person name="Berdy B."/>
            <person name="Zhao S."/>
            <person name="Lieberman T.D."/>
            <person name="Swanson P.K."/>
            <person name="Smith M."/>
            <person name="Roesemann S."/>
            <person name="Alexander J.E."/>
            <person name="Rich S.A."/>
            <person name="Livny J."/>
            <person name="Vlamakis H."/>
            <person name="Clish C."/>
            <person name="Bullock K."/>
            <person name="Deik A."/>
            <person name="Scott J."/>
            <person name="Pierce K.A."/>
            <person name="Xavier R.J."/>
            <person name="Alm E.J."/>
        </authorList>
    </citation>
    <scope>NUCLEOTIDE SEQUENCE [LARGE SCALE GENOMIC DNA]</scope>
    <source>
        <strain evidence="3 7">BIOML-B1</strain>
    </source>
</reference>
<feature type="transmembrane region" description="Helical" evidence="1">
    <location>
        <begin position="189"/>
        <end position="211"/>
    </location>
</feature>
<feature type="transmembrane region" description="Helical" evidence="1">
    <location>
        <begin position="218"/>
        <end position="236"/>
    </location>
</feature>
<protein>
    <submittedName>
        <fullName evidence="4">DUF975 domain-containing protein</fullName>
    </submittedName>
    <submittedName>
        <fullName evidence="3">DUF975 family protein</fullName>
    </submittedName>
    <submittedName>
        <fullName evidence="2">Protein of uncharacterized function (DUF975)</fullName>
    </submittedName>
</protein>
<reference evidence="4 6" key="2">
    <citation type="journal article" date="2017" name="Front. Microbiol.">
        <title>New Insights into the Diversity of the Genus Faecalibacterium.</title>
        <authorList>
            <person name="Benevides L."/>
            <person name="Burman S."/>
            <person name="Martin R."/>
            <person name="Robert V."/>
            <person name="Thomas M."/>
            <person name="Miquel S."/>
            <person name="Chain F."/>
            <person name="Sokol H."/>
            <person name="Bermudez-Humaran L.G."/>
            <person name="Morrison M."/>
            <person name="Langella P."/>
            <person name="Azevedo V.A."/>
            <person name="Chatel J.M."/>
            <person name="Soares S."/>
        </authorList>
    </citation>
    <scope>NUCLEOTIDE SEQUENCE [LARGE SCALE GENOMIC DNA]</scope>
    <source>
        <strain evidence="4 6">CNCM I 4542</strain>
    </source>
</reference>
<evidence type="ECO:0000313" key="5">
    <source>
        <dbReference type="Proteomes" id="UP000095649"/>
    </source>
</evidence>
<dbReference type="OrthoDB" id="9784844at2"/>
<evidence type="ECO:0000313" key="2">
    <source>
        <dbReference type="EMBL" id="CUN00753.1"/>
    </source>
</evidence>
<evidence type="ECO:0000313" key="7">
    <source>
        <dbReference type="Proteomes" id="UP000462091"/>
    </source>
</evidence>
<dbReference type="PANTHER" id="PTHR40076:SF1">
    <property type="entry name" value="MEMBRANE PROTEIN"/>
    <property type="match status" value="1"/>
</dbReference>
<dbReference type="EMBL" id="NMTS02000030">
    <property type="protein sequence ID" value="PLK29783.1"/>
    <property type="molecule type" value="Genomic_DNA"/>
</dbReference>
<evidence type="ECO:0000313" key="4">
    <source>
        <dbReference type="EMBL" id="PLK29783.1"/>
    </source>
</evidence>
<accession>A0A173TD59</accession>
<gene>
    <name evidence="4" type="ORF">CGS50_006185</name>
    <name evidence="2" type="ORF">ERS852582_01515</name>
    <name evidence="3" type="ORF">GKE10_05245</name>
</gene>
<dbReference type="Proteomes" id="UP000095649">
    <property type="component" value="Unassembled WGS sequence"/>
</dbReference>
<dbReference type="EMBL" id="WKQM01000007">
    <property type="protein sequence ID" value="MSC51321.1"/>
    <property type="molecule type" value="Genomic_DNA"/>
</dbReference>
<keyword evidence="1" id="KW-0812">Transmembrane</keyword>
<feature type="transmembrane region" description="Helical" evidence="1">
    <location>
        <begin position="125"/>
        <end position="144"/>
    </location>
</feature>
<dbReference type="Proteomes" id="UP000221015">
    <property type="component" value="Unassembled WGS sequence"/>
</dbReference>
<evidence type="ECO:0000313" key="3">
    <source>
        <dbReference type="EMBL" id="MSC51321.1"/>
    </source>
</evidence>
<dbReference type="RefSeq" id="WP_055185986.1">
    <property type="nucleotide sequence ID" value="NZ_CYXN01000010.1"/>
</dbReference>